<keyword evidence="14" id="KW-1185">Reference proteome</keyword>
<dbReference type="PANTHER" id="PTHR24421">
    <property type="entry name" value="NITRATE/NITRITE SENSOR PROTEIN NARX-RELATED"/>
    <property type="match status" value="1"/>
</dbReference>
<proteinExistence type="predicted"/>
<feature type="domain" description="Signal transduction histidine kinase subgroup 3 dimerisation and phosphoacceptor" evidence="11">
    <location>
        <begin position="251"/>
        <end position="314"/>
    </location>
</feature>
<keyword evidence="8" id="KW-0902">Two-component regulatory system</keyword>
<reference evidence="13 14" key="1">
    <citation type="submission" date="2020-05" db="EMBL/GenBank/DDBJ databases">
        <authorList>
            <person name="Mo P."/>
        </authorList>
    </citation>
    <scope>NUCLEOTIDE SEQUENCE [LARGE SCALE GENOMIC DNA]</scope>
    <source>
        <strain evidence="13 14">Gen01</strain>
    </source>
</reference>
<dbReference type="PANTHER" id="PTHR24421:SF10">
    <property type="entry name" value="NITRATE_NITRITE SENSOR PROTEIN NARQ"/>
    <property type="match status" value="1"/>
</dbReference>
<dbReference type="Gene3D" id="1.20.5.1930">
    <property type="match status" value="1"/>
</dbReference>
<dbReference type="GO" id="GO:0005524">
    <property type="term" value="F:ATP binding"/>
    <property type="evidence" value="ECO:0007669"/>
    <property type="project" value="UniProtKB-KW"/>
</dbReference>
<keyword evidence="3" id="KW-0597">Phosphoprotein</keyword>
<evidence type="ECO:0000256" key="7">
    <source>
        <dbReference type="ARBA" id="ARBA00022840"/>
    </source>
</evidence>
<evidence type="ECO:0000256" key="6">
    <source>
        <dbReference type="ARBA" id="ARBA00022777"/>
    </source>
</evidence>
<dbReference type="AlphaFoldDB" id="A0A6M6JK93"/>
<dbReference type="Pfam" id="PF13796">
    <property type="entry name" value="Sensor"/>
    <property type="match status" value="1"/>
</dbReference>
<dbReference type="GO" id="GO:0046983">
    <property type="term" value="F:protein dimerization activity"/>
    <property type="evidence" value="ECO:0007669"/>
    <property type="project" value="InterPro"/>
</dbReference>
<dbReference type="EC" id="2.7.13.3" evidence="2"/>
<evidence type="ECO:0000256" key="5">
    <source>
        <dbReference type="ARBA" id="ARBA00022741"/>
    </source>
</evidence>
<dbReference type="Pfam" id="PF02518">
    <property type="entry name" value="HATPase_c"/>
    <property type="match status" value="1"/>
</dbReference>
<organism evidence="13 14">
    <name type="scientific">Pseudonocardia broussonetiae</name>
    <dbReference type="NCBI Taxonomy" id="2736640"/>
    <lineage>
        <taxon>Bacteria</taxon>
        <taxon>Bacillati</taxon>
        <taxon>Actinomycetota</taxon>
        <taxon>Actinomycetes</taxon>
        <taxon>Pseudonocardiales</taxon>
        <taxon>Pseudonocardiaceae</taxon>
        <taxon>Pseudonocardia</taxon>
    </lineage>
</organism>
<feature type="transmembrane region" description="Helical" evidence="9">
    <location>
        <begin position="37"/>
        <end position="59"/>
    </location>
</feature>
<evidence type="ECO:0000313" key="14">
    <source>
        <dbReference type="Proteomes" id="UP000505377"/>
    </source>
</evidence>
<dbReference type="InterPro" id="IPR050482">
    <property type="entry name" value="Sensor_HK_TwoCompSys"/>
</dbReference>
<dbReference type="InterPro" id="IPR036890">
    <property type="entry name" value="HATPase_C_sf"/>
</dbReference>
<feature type="transmembrane region" description="Helical" evidence="9">
    <location>
        <begin position="128"/>
        <end position="150"/>
    </location>
</feature>
<accession>A0A6M6JK93</accession>
<evidence type="ECO:0000256" key="9">
    <source>
        <dbReference type="SAM" id="Phobius"/>
    </source>
</evidence>
<keyword evidence="9" id="KW-0472">Membrane</keyword>
<gene>
    <name evidence="13" type="ORF">HOP40_18985</name>
</gene>
<protein>
    <recommendedName>
        <fullName evidence="2">histidine kinase</fullName>
        <ecNumber evidence="2">2.7.13.3</ecNumber>
    </recommendedName>
</protein>
<feature type="transmembrane region" description="Helical" evidence="9">
    <location>
        <begin position="196"/>
        <end position="221"/>
    </location>
</feature>
<dbReference type="GO" id="GO:0016020">
    <property type="term" value="C:membrane"/>
    <property type="evidence" value="ECO:0007669"/>
    <property type="project" value="InterPro"/>
</dbReference>
<evidence type="ECO:0000259" key="12">
    <source>
        <dbReference type="Pfam" id="PF13796"/>
    </source>
</evidence>
<keyword evidence="4" id="KW-0808">Transferase</keyword>
<evidence type="ECO:0000256" key="8">
    <source>
        <dbReference type="ARBA" id="ARBA00023012"/>
    </source>
</evidence>
<dbReference type="EMBL" id="CP053564">
    <property type="protein sequence ID" value="QJY47635.1"/>
    <property type="molecule type" value="Genomic_DNA"/>
</dbReference>
<evidence type="ECO:0000313" key="13">
    <source>
        <dbReference type="EMBL" id="QJY47635.1"/>
    </source>
</evidence>
<keyword evidence="9" id="KW-0812">Transmembrane</keyword>
<keyword evidence="9" id="KW-1133">Transmembrane helix</keyword>
<sequence length="443" mass="45528">MAAGVGFALPSARRGAGWGLRRGGARVVGMDRIARSYAYLLAGFPLGIAAFVVVVTGTAAGAGTLVVWVGLPVLVAVLAAARGFAAAERALVRAAGIALPAHHHREPRGRGIGRLWSRLADAQSWRDLLHAVVAFPLHVVTFSVALAWGVGAVGGVTSAAWLWSIPRDDGVSGLFGLVTGISSLAAEIASTTLAGVLLLVTLPLVLRVLVAAQAGLARALLTNEAVALRERAAALESSRRSAVQAEAQTLRRVERDLHDGPQQRLVRLTMDLEAVARRLDDDPERARPLVAGALVQSREALAELRALSRGIAPPILADRGLGPALAAAAARCPTPVVLDVDLPDGLRMPEAVESTAYFVVTEALTNVAKHAGASQCVVVVGVDGDRVLVQVRDDGRGGAHPGKGHGLAGLADRLAAVEGALDLVSPAGGPTVLTAEIPLVGVG</sequence>
<dbReference type="Pfam" id="PF07730">
    <property type="entry name" value="HisKA_3"/>
    <property type="match status" value="1"/>
</dbReference>
<evidence type="ECO:0000256" key="3">
    <source>
        <dbReference type="ARBA" id="ARBA00022553"/>
    </source>
</evidence>
<feature type="transmembrane region" description="Helical" evidence="9">
    <location>
        <begin position="65"/>
        <end position="85"/>
    </location>
</feature>
<evidence type="ECO:0000259" key="10">
    <source>
        <dbReference type="Pfam" id="PF02518"/>
    </source>
</evidence>
<evidence type="ECO:0000256" key="2">
    <source>
        <dbReference type="ARBA" id="ARBA00012438"/>
    </source>
</evidence>
<feature type="domain" description="Histidine kinase/HSP90-like ATPase" evidence="10">
    <location>
        <begin position="354"/>
        <end position="439"/>
    </location>
</feature>
<dbReference type="InterPro" id="IPR003594">
    <property type="entry name" value="HATPase_dom"/>
</dbReference>
<name>A0A6M6JK93_9PSEU</name>
<keyword evidence="5" id="KW-0547">Nucleotide-binding</keyword>
<evidence type="ECO:0000256" key="1">
    <source>
        <dbReference type="ARBA" id="ARBA00000085"/>
    </source>
</evidence>
<evidence type="ECO:0000256" key="4">
    <source>
        <dbReference type="ARBA" id="ARBA00022679"/>
    </source>
</evidence>
<dbReference type="GO" id="GO:0000155">
    <property type="term" value="F:phosphorelay sensor kinase activity"/>
    <property type="evidence" value="ECO:0007669"/>
    <property type="project" value="InterPro"/>
</dbReference>
<dbReference type="Gene3D" id="3.30.565.10">
    <property type="entry name" value="Histidine kinase-like ATPase, C-terminal domain"/>
    <property type="match status" value="1"/>
</dbReference>
<dbReference type="InterPro" id="IPR025828">
    <property type="entry name" value="Put_sensor_dom"/>
</dbReference>
<feature type="domain" description="Putative sensor" evidence="12">
    <location>
        <begin position="39"/>
        <end position="221"/>
    </location>
</feature>
<dbReference type="KEGG" id="pbro:HOP40_18985"/>
<dbReference type="SUPFAM" id="SSF55874">
    <property type="entry name" value="ATPase domain of HSP90 chaperone/DNA topoisomerase II/histidine kinase"/>
    <property type="match status" value="1"/>
</dbReference>
<comment type="catalytic activity">
    <reaction evidence="1">
        <text>ATP + protein L-histidine = ADP + protein N-phospho-L-histidine.</text>
        <dbReference type="EC" id="2.7.13.3"/>
    </reaction>
</comment>
<keyword evidence="7" id="KW-0067">ATP-binding</keyword>
<dbReference type="InterPro" id="IPR011712">
    <property type="entry name" value="Sig_transdc_His_kin_sub3_dim/P"/>
</dbReference>
<dbReference type="Proteomes" id="UP000505377">
    <property type="component" value="Chromosome"/>
</dbReference>
<dbReference type="CDD" id="cd16917">
    <property type="entry name" value="HATPase_UhpB-NarQ-NarX-like"/>
    <property type="match status" value="1"/>
</dbReference>
<keyword evidence="6 13" id="KW-0418">Kinase</keyword>
<evidence type="ECO:0000259" key="11">
    <source>
        <dbReference type="Pfam" id="PF07730"/>
    </source>
</evidence>